<keyword evidence="5" id="KW-1185">Reference proteome</keyword>
<organism evidence="4 5">
    <name type="scientific">Tothia fuscella</name>
    <dbReference type="NCBI Taxonomy" id="1048955"/>
    <lineage>
        <taxon>Eukaryota</taxon>
        <taxon>Fungi</taxon>
        <taxon>Dikarya</taxon>
        <taxon>Ascomycota</taxon>
        <taxon>Pezizomycotina</taxon>
        <taxon>Dothideomycetes</taxon>
        <taxon>Pleosporomycetidae</taxon>
        <taxon>Venturiales</taxon>
        <taxon>Cylindrosympodiaceae</taxon>
        <taxon>Tothia</taxon>
    </lineage>
</organism>
<dbReference type="Proteomes" id="UP000800235">
    <property type="component" value="Unassembled WGS sequence"/>
</dbReference>
<name>A0A9P4NTH2_9PEZI</name>
<feature type="transmembrane region" description="Helical" evidence="3">
    <location>
        <begin position="348"/>
        <end position="366"/>
    </location>
</feature>
<keyword evidence="1" id="KW-0175">Coiled coil</keyword>
<evidence type="ECO:0000313" key="5">
    <source>
        <dbReference type="Proteomes" id="UP000800235"/>
    </source>
</evidence>
<keyword evidence="3" id="KW-0812">Transmembrane</keyword>
<reference evidence="4" key="1">
    <citation type="journal article" date="2020" name="Stud. Mycol.">
        <title>101 Dothideomycetes genomes: a test case for predicting lifestyles and emergence of pathogens.</title>
        <authorList>
            <person name="Haridas S."/>
            <person name="Albert R."/>
            <person name="Binder M."/>
            <person name="Bloem J."/>
            <person name="Labutti K."/>
            <person name="Salamov A."/>
            <person name="Andreopoulos B."/>
            <person name="Baker S."/>
            <person name="Barry K."/>
            <person name="Bills G."/>
            <person name="Bluhm B."/>
            <person name="Cannon C."/>
            <person name="Castanera R."/>
            <person name="Culley D."/>
            <person name="Daum C."/>
            <person name="Ezra D."/>
            <person name="Gonzalez J."/>
            <person name="Henrissat B."/>
            <person name="Kuo A."/>
            <person name="Liang C."/>
            <person name="Lipzen A."/>
            <person name="Lutzoni F."/>
            <person name="Magnuson J."/>
            <person name="Mondo S."/>
            <person name="Nolan M."/>
            <person name="Ohm R."/>
            <person name="Pangilinan J."/>
            <person name="Park H.-J."/>
            <person name="Ramirez L."/>
            <person name="Alfaro M."/>
            <person name="Sun H."/>
            <person name="Tritt A."/>
            <person name="Yoshinaga Y."/>
            <person name="Zwiers L.-H."/>
            <person name="Turgeon B."/>
            <person name="Goodwin S."/>
            <person name="Spatafora J."/>
            <person name="Crous P."/>
            <person name="Grigoriev I."/>
        </authorList>
    </citation>
    <scope>NUCLEOTIDE SEQUENCE</scope>
    <source>
        <strain evidence="4">CBS 130266</strain>
    </source>
</reference>
<protein>
    <submittedName>
        <fullName evidence="4">Uncharacterized protein</fullName>
    </submittedName>
</protein>
<feature type="coiled-coil region" evidence="1">
    <location>
        <begin position="118"/>
        <end position="145"/>
    </location>
</feature>
<comment type="caution">
    <text evidence="4">The sequence shown here is derived from an EMBL/GenBank/DDBJ whole genome shotgun (WGS) entry which is preliminary data.</text>
</comment>
<evidence type="ECO:0000313" key="4">
    <source>
        <dbReference type="EMBL" id="KAF2431370.1"/>
    </source>
</evidence>
<proteinExistence type="predicted"/>
<gene>
    <name evidence="4" type="ORF">EJ08DRAFT_185347</name>
</gene>
<feature type="region of interest" description="Disordered" evidence="2">
    <location>
        <begin position="265"/>
        <end position="285"/>
    </location>
</feature>
<sequence>MSSINPVSGLSFNTAHQLNINMAHLLKIGSDKVLDLNRELKEVRVENDDIKQENERLKAEKAEYEGTRLDLIRHRDEAQAAAKELEKATSSGASGTTKQALRKAASWKLKYENSVIDLKEKGEEMEVLQQKYKDLKAQNDRFRAADEISHHNFEKFSAAYQKITKAIKADDEGNILVAPPVAPPRDASKDVHIGVQCDLLNDPPARPQMQSIATQTEFAEPVPEIQYVTLTAERPEMHDMGTQMSPQPSPTLGPIIVTPERPEMRDVGTQMRPRPSPTLDPVTDTPMRPEMHSIGIQTTPLPSLTIAPVADTPKREDNHSIGVQSDPTPVPTPEVQYITIREPCNHSFLQTSFLYSVILLLLFLLLSSQNAIWRSQPGAFGYGGPPVDNSLTRMHARLASYALKKAGGPWPVYM</sequence>
<keyword evidence="3" id="KW-0472">Membrane</keyword>
<accession>A0A9P4NTH2</accession>
<dbReference type="EMBL" id="MU007032">
    <property type="protein sequence ID" value="KAF2431370.1"/>
    <property type="molecule type" value="Genomic_DNA"/>
</dbReference>
<feature type="coiled-coil region" evidence="1">
    <location>
        <begin position="33"/>
        <end position="91"/>
    </location>
</feature>
<evidence type="ECO:0000256" key="2">
    <source>
        <dbReference type="SAM" id="MobiDB-lite"/>
    </source>
</evidence>
<keyword evidence="3" id="KW-1133">Transmembrane helix</keyword>
<evidence type="ECO:0000256" key="1">
    <source>
        <dbReference type="SAM" id="Coils"/>
    </source>
</evidence>
<evidence type="ECO:0000256" key="3">
    <source>
        <dbReference type="SAM" id="Phobius"/>
    </source>
</evidence>
<dbReference type="AlphaFoldDB" id="A0A9P4NTH2"/>